<organism evidence="3 4">
    <name type="scientific">Leptotrichia trevisanii</name>
    <dbReference type="NCBI Taxonomy" id="109328"/>
    <lineage>
        <taxon>Bacteria</taxon>
        <taxon>Fusobacteriati</taxon>
        <taxon>Fusobacteriota</taxon>
        <taxon>Fusobacteriia</taxon>
        <taxon>Fusobacteriales</taxon>
        <taxon>Leptotrichiaceae</taxon>
        <taxon>Leptotrichia</taxon>
    </lineage>
</organism>
<gene>
    <name evidence="3" type="ORF">JMUB3870_2384</name>
</gene>
<reference evidence="3 4" key="1">
    <citation type="submission" date="2019-07" db="EMBL/GenBank/DDBJ databases">
        <title>Complete Genome Sequence of Leptotrichia trevisanii Strain JMUB3870.</title>
        <authorList>
            <person name="Watanabe S."/>
            <person name="Cui L."/>
        </authorList>
    </citation>
    <scope>NUCLEOTIDE SEQUENCE [LARGE SCALE GENOMIC DNA]</scope>
    <source>
        <strain evidence="3 4">JMUB3870</strain>
    </source>
</reference>
<evidence type="ECO:0000313" key="3">
    <source>
        <dbReference type="EMBL" id="BBM46247.1"/>
    </source>
</evidence>
<dbReference type="AlphaFoldDB" id="A0A510K4W0"/>
<dbReference type="PANTHER" id="PTHR38008">
    <property type="entry name" value="HEMOLYSIN-RELATED"/>
    <property type="match status" value="1"/>
</dbReference>
<sequence>MKNLKVIGITLMLAISVTGMAANFKMFRKKKKDDNTSVTKPAPTVGTPNPASAYCQKQGGKSIIVKGSKGEYGVCQLKDGTTVEEWEYYRQNNTPQSLEAEMIGTPNPAAKFCVDKGGKSITVKDRKGNEKGVCKFKNGTQIDEWDYYRQNN</sequence>
<evidence type="ECO:0008006" key="5">
    <source>
        <dbReference type="Google" id="ProtNLM"/>
    </source>
</evidence>
<evidence type="ECO:0000256" key="2">
    <source>
        <dbReference type="SAM" id="SignalP"/>
    </source>
</evidence>
<keyword evidence="4" id="KW-1185">Reference proteome</keyword>
<protein>
    <recommendedName>
        <fullName evidence="5">Hemolysin</fullName>
    </recommendedName>
</protein>
<evidence type="ECO:0000313" key="4">
    <source>
        <dbReference type="Proteomes" id="UP000422644"/>
    </source>
</evidence>
<feature type="region of interest" description="Disordered" evidence="1">
    <location>
        <begin position="32"/>
        <end position="51"/>
    </location>
</feature>
<dbReference type="InterPro" id="IPR005590">
    <property type="entry name" value="DUF333"/>
</dbReference>
<feature type="signal peptide" evidence="2">
    <location>
        <begin position="1"/>
        <end position="21"/>
    </location>
</feature>
<dbReference type="RefSeq" id="WP_026748917.1">
    <property type="nucleotide sequence ID" value="NZ_AP019831.1"/>
</dbReference>
<dbReference type="Pfam" id="PF03891">
    <property type="entry name" value="DUF333"/>
    <property type="match status" value="2"/>
</dbReference>
<dbReference type="Proteomes" id="UP000422644">
    <property type="component" value="Chromosome"/>
</dbReference>
<accession>A0A510K4W0</accession>
<feature type="chain" id="PRO_5022178433" description="Hemolysin" evidence="2">
    <location>
        <begin position="22"/>
        <end position="152"/>
    </location>
</feature>
<dbReference type="PANTHER" id="PTHR38008:SF2">
    <property type="entry name" value="HEMOLYSIN"/>
    <property type="match status" value="1"/>
</dbReference>
<dbReference type="EMBL" id="AP019831">
    <property type="protein sequence ID" value="BBM46247.1"/>
    <property type="molecule type" value="Genomic_DNA"/>
</dbReference>
<dbReference type="OrthoDB" id="148878at2"/>
<keyword evidence="2" id="KW-0732">Signal</keyword>
<proteinExistence type="predicted"/>
<evidence type="ECO:0000256" key="1">
    <source>
        <dbReference type="SAM" id="MobiDB-lite"/>
    </source>
</evidence>
<name>A0A510K4W0_9FUSO</name>